<organism evidence="2 3">
    <name type="scientific">Steinernema glaseri</name>
    <dbReference type="NCBI Taxonomy" id="37863"/>
    <lineage>
        <taxon>Eukaryota</taxon>
        <taxon>Metazoa</taxon>
        <taxon>Ecdysozoa</taxon>
        <taxon>Nematoda</taxon>
        <taxon>Chromadorea</taxon>
        <taxon>Rhabditida</taxon>
        <taxon>Tylenchina</taxon>
        <taxon>Panagrolaimomorpha</taxon>
        <taxon>Strongyloidoidea</taxon>
        <taxon>Steinernematidae</taxon>
        <taxon>Steinernema</taxon>
    </lineage>
</organism>
<feature type="region of interest" description="Disordered" evidence="1">
    <location>
        <begin position="59"/>
        <end position="82"/>
    </location>
</feature>
<evidence type="ECO:0000256" key="1">
    <source>
        <dbReference type="SAM" id="MobiDB-lite"/>
    </source>
</evidence>
<dbReference type="AlphaFoldDB" id="A0A1I7YS73"/>
<keyword evidence="2" id="KW-1185">Reference proteome</keyword>
<dbReference type="WBParaSite" id="L893_g19194.t1">
    <property type="protein sequence ID" value="L893_g19194.t1"/>
    <property type="gene ID" value="L893_g19194"/>
</dbReference>
<dbReference type="Proteomes" id="UP000095287">
    <property type="component" value="Unplaced"/>
</dbReference>
<evidence type="ECO:0000313" key="2">
    <source>
        <dbReference type="Proteomes" id="UP000095287"/>
    </source>
</evidence>
<evidence type="ECO:0000313" key="3">
    <source>
        <dbReference type="WBParaSite" id="L893_g19194.t1"/>
    </source>
</evidence>
<protein>
    <submittedName>
        <fullName evidence="3">Pecanex-like protein</fullName>
    </submittedName>
</protein>
<feature type="compositionally biased region" description="Basic and acidic residues" evidence="1">
    <location>
        <begin position="68"/>
        <end position="82"/>
    </location>
</feature>
<proteinExistence type="predicted"/>
<sequence>MTIVITVGLRPGSNPGLPRGSRELYQCTTRTRKNGWTRRKPKPNVDVTPTAMACGHMSVRRSGNENANAEREPRATKTKRGNDSEIRVIGANGLIFWDHCYERKEKNARASRLNGETYGHKLGLSSKSSARRLESMLLTMLLDVKLNERLYPADNYESMHAFKLSISYVLFFFIFVQIDRKLKMSSRALVYLHENRQDASEESFEHSKDLERALQRIRSPAVILLNQASWEPYLGVVRAGRHEVWVDVIELDGPTALLVLMKTAQLPRG</sequence>
<name>A0A1I7YS73_9BILA</name>
<accession>A0A1I7YS73</accession>
<reference evidence="3" key="1">
    <citation type="submission" date="2016-11" db="UniProtKB">
        <authorList>
            <consortium name="WormBaseParasite"/>
        </authorList>
    </citation>
    <scope>IDENTIFICATION</scope>
</reference>